<dbReference type="SUPFAM" id="SSF48452">
    <property type="entry name" value="TPR-like"/>
    <property type="match status" value="1"/>
</dbReference>
<comment type="caution">
    <text evidence="3">The sequence shown here is derived from an EMBL/GenBank/DDBJ whole genome shotgun (WGS) entry which is preliminary data.</text>
</comment>
<dbReference type="AlphaFoldDB" id="A0A4Y7TR23"/>
<feature type="region of interest" description="Disordered" evidence="2">
    <location>
        <begin position="754"/>
        <end position="778"/>
    </location>
</feature>
<evidence type="ECO:0000313" key="4">
    <source>
        <dbReference type="Proteomes" id="UP000298030"/>
    </source>
</evidence>
<comment type="similarity">
    <text evidence="1">Belongs to the MDM20/NAA25 family.</text>
</comment>
<evidence type="ECO:0000313" key="3">
    <source>
        <dbReference type="EMBL" id="TEB36384.1"/>
    </source>
</evidence>
<reference evidence="3 4" key="1">
    <citation type="journal article" date="2019" name="Nat. Ecol. Evol.">
        <title>Megaphylogeny resolves global patterns of mushroom evolution.</title>
        <authorList>
            <person name="Varga T."/>
            <person name="Krizsan K."/>
            <person name="Foldi C."/>
            <person name="Dima B."/>
            <person name="Sanchez-Garcia M."/>
            <person name="Sanchez-Ramirez S."/>
            <person name="Szollosi G.J."/>
            <person name="Szarkandi J.G."/>
            <person name="Papp V."/>
            <person name="Albert L."/>
            <person name="Andreopoulos W."/>
            <person name="Angelini C."/>
            <person name="Antonin V."/>
            <person name="Barry K.W."/>
            <person name="Bougher N.L."/>
            <person name="Buchanan P."/>
            <person name="Buyck B."/>
            <person name="Bense V."/>
            <person name="Catcheside P."/>
            <person name="Chovatia M."/>
            <person name="Cooper J."/>
            <person name="Damon W."/>
            <person name="Desjardin D."/>
            <person name="Finy P."/>
            <person name="Geml J."/>
            <person name="Haridas S."/>
            <person name="Hughes K."/>
            <person name="Justo A."/>
            <person name="Karasinski D."/>
            <person name="Kautmanova I."/>
            <person name="Kiss B."/>
            <person name="Kocsube S."/>
            <person name="Kotiranta H."/>
            <person name="LaButti K.M."/>
            <person name="Lechner B.E."/>
            <person name="Liimatainen K."/>
            <person name="Lipzen A."/>
            <person name="Lukacs Z."/>
            <person name="Mihaltcheva S."/>
            <person name="Morgado L.N."/>
            <person name="Niskanen T."/>
            <person name="Noordeloos M.E."/>
            <person name="Ohm R.A."/>
            <person name="Ortiz-Santana B."/>
            <person name="Ovrebo C."/>
            <person name="Racz N."/>
            <person name="Riley R."/>
            <person name="Savchenko A."/>
            <person name="Shiryaev A."/>
            <person name="Soop K."/>
            <person name="Spirin V."/>
            <person name="Szebenyi C."/>
            <person name="Tomsovsky M."/>
            <person name="Tulloss R.E."/>
            <person name="Uehling J."/>
            <person name="Grigoriev I.V."/>
            <person name="Vagvolgyi C."/>
            <person name="Papp T."/>
            <person name="Martin F.M."/>
            <person name="Miettinen O."/>
            <person name="Hibbett D.S."/>
            <person name="Nagy L.G."/>
        </authorList>
    </citation>
    <scope>NUCLEOTIDE SEQUENCE [LARGE SCALE GENOMIC DNA]</scope>
    <source>
        <strain evidence="3 4">FP101781</strain>
    </source>
</reference>
<dbReference type="EMBL" id="QPFP01000006">
    <property type="protein sequence ID" value="TEB36384.1"/>
    <property type="molecule type" value="Genomic_DNA"/>
</dbReference>
<dbReference type="InterPro" id="IPR011990">
    <property type="entry name" value="TPR-like_helical_dom_sf"/>
</dbReference>
<sequence length="927" mass="104456">MSSTAQERQMKPVYDALDSGSNKSAVVACDKLLKKQPKNVLVKSLKALALVRQQKIEESLSLCDDVLATKPTDDAVLTAMTHVLRGLGRYNDVIGMFEEAFKRHPTNEEYGCQTFFANIRAANWKNAQQIAARMHKQFQEDRYLYWSVISAVLQANDPSTPAATRTILYKLAHRLIESSPTPSYFSAERFYLHLLVVRELKLNEEADKLLNSEVGQKICSVSLACDDVRRKIWQDRGLSEQEGEHAEKQIAEKGDRNWLEVLAVLDATFTGSDSSAKVEKARELFEKVASEDGDKDRSGLLALLELERREREVGASSDLERLNALLERYFAATGDKACCFEDLRPFVSLEGHQQQRWTAYLEQVPPSFATAKDVQKVINVQKLLRFSLPSSQITVDAETERVKRYIQYYHEALPVGASLPSTELQPADDFALLAGNAFISLWELTRDYKYLYSAASFLEFALSRSKQSFLSRLILIRIYRLIGAPSLALEHYRALNVKQVQHDTLSHLIISRASTFSLASTGDITYSTECIESSQIYLSNSQETPEFVVRAFTGERYSQIPEFIDFEQRLENSLQRDNIKMEHLRMRLTHEPIASDLIDMELIELKFIFDKIHHDNRDFEIFPNYQPKESQGFNQQTLLFGKSEGLGWLSIFLKTYIRAFQQASDLDDTVEDKLLIGDRPKQTGNFDRSLTLRERLVSLNEDELLELTDEEKKFVEFAKAVADWLEPYHDYARPPPAVVLAEAAKQTELKTGHPLKGIEIPPTNGNASHHKKDDKPPAVVDPSELIAQYFEGVKQRFEVVKAAPLVDVLHVATLAQEAFLLFAVETTRFKSPSVVKMNKLGALAASFKPIRAEALAILKRIAGELSKLGEADATGRPAINAACASLFSSNIDSDFTNGVARKIVESRKKVTEGISKGLTKIVTQHSA</sequence>
<evidence type="ECO:0000256" key="2">
    <source>
        <dbReference type="SAM" id="MobiDB-lite"/>
    </source>
</evidence>
<keyword evidence="4" id="KW-1185">Reference proteome</keyword>
<organism evidence="3 4">
    <name type="scientific">Coprinellus micaceus</name>
    <name type="common">Glistening ink-cap mushroom</name>
    <name type="synonym">Coprinus micaceus</name>
    <dbReference type="NCBI Taxonomy" id="71717"/>
    <lineage>
        <taxon>Eukaryota</taxon>
        <taxon>Fungi</taxon>
        <taxon>Dikarya</taxon>
        <taxon>Basidiomycota</taxon>
        <taxon>Agaricomycotina</taxon>
        <taxon>Agaricomycetes</taxon>
        <taxon>Agaricomycetidae</taxon>
        <taxon>Agaricales</taxon>
        <taxon>Agaricineae</taxon>
        <taxon>Psathyrellaceae</taxon>
        <taxon>Coprinellus</taxon>
    </lineage>
</organism>
<dbReference type="InterPro" id="IPR019183">
    <property type="entry name" value="NAA25_NatB_aux_su"/>
</dbReference>
<proteinExistence type="inferred from homology"/>
<dbReference type="STRING" id="71717.A0A4Y7TR23"/>
<accession>A0A4Y7TR23</accession>
<dbReference type="OrthoDB" id="1874341at2759"/>
<gene>
    <name evidence="3" type="ORF">FA13DRAFT_1727977</name>
</gene>
<dbReference type="PANTHER" id="PTHR22767:SF3">
    <property type="entry name" value="N-ALPHA-ACETYLTRANSFERASE 25, NATB AUXILIARY SUBUNIT"/>
    <property type="match status" value="1"/>
</dbReference>
<dbReference type="GO" id="GO:0031416">
    <property type="term" value="C:NatB complex"/>
    <property type="evidence" value="ECO:0007669"/>
    <property type="project" value="TreeGrafter"/>
</dbReference>
<dbReference type="Pfam" id="PF09797">
    <property type="entry name" value="NatB_MDM20"/>
    <property type="match status" value="1"/>
</dbReference>
<protein>
    <submittedName>
        <fullName evidence="3">Uncharacterized protein</fullName>
    </submittedName>
</protein>
<evidence type="ECO:0000256" key="1">
    <source>
        <dbReference type="ARBA" id="ARBA00006298"/>
    </source>
</evidence>
<dbReference type="Proteomes" id="UP000298030">
    <property type="component" value="Unassembled WGS sequence"/>
</dbReference>
<dbReference type="PANTHER" id="PTHR22767">
    <property type="entry name" value="N-TERMINAL ACETYLTRANSFERASE-RELATED"/>
    <property type="match status" value="1"/>
</dbReference>
<dbReference type="Gene3D" id="1.25.40.1040">
    <property type="match status" value="1"/>
</dbReference>
<name>A0A4Y7TR23_COPMI</name>